<dbReference type="AlphaFoldDB" id="A0A2G5VRD5"/>
<evidence type="ECO:0000313" key="2">
    <source>
        <dbReference type="EMBL" id="PIC54379.1"/>
    </source>
</evidence>
<comment type="caution">
    <text evidence="2">The sequence shown here is derived from an EMBL/GenBank/DDBJ whole genome shotgun (WGS) entry which is preliminary data.</text>
</comment>
<dbReference type="PANTHER" id="PTHR21503">
    <property type="entry name" value="F-BOX-CONTAINING HYPOTHETICAL PROTEIN C.ELEGANS"/>
    <property type="match status" value="1"/>
</dbReference>
<keyword evidence="3" id="KW-1185">Reference proteome</keyword>
<organism evidence="2 3">
    <name type="scientific">Caenorhabditis nigoni</name>
    <dbReference type="NCBI Taxonomy" id="1611254"/>
    <lineage>
        <taxon>Eukaryota</taxon>
        <taxon>Metazoa</taxon>
        <taxon>Ecdysozoa</taxon>
        <taxon>Nematoda</taxon>
        <taxon>Chromadorea</taxon>
        <taxon>Rhabditida</taxon>
        <taxon>Rhabditina</taxon>
        <taxon>Rhabditomorpha</taxon>
        <taxon>Rhabditoidea</taxon>
        <taxon>Rhabditidae</taxon>
        <taxon>Peloderinae</taxon>
        <taxon>Caenorhabditis</taxon>
    </lineage>
</organism>
<dbReference type="Pfam" id="PF07735">
    <property type="entry name" value="FBA_2"/>
    <property type="match status" value="1"/>
</dbReference>
<name>A0A2G5VRD5_9PELO</name>
<gene>
    <name evidence="2" type="primary">Cnig_chr_I.g3654</name>
    <name evidence="2" type="ORF">B9Z55_003654</name>
</gene>
<sequence length="501" mass="59329">MSSSSTISNQTRIPLLRFPQLVRNEVFAFWDIFEIFEFSTLSKVTKSISKNMKKRNTSMSLEPLEEYHQVTLTSNIDTDDETCWKLSICPSVEIWNKRIYAVHDYRPSGIYIYHPVFAENSVRTFGSLVEHVQDVFAPETEMIGFFWSSKVDEEELKSYLNWFNSYKRLGNIRKLLVYIDGPAFKVILENWKVDVRKMDVRTETSEVCTVDFKVDHLITSECEKWVDFNVLRRFDCCEVSINSNFSNEEMNLFLKDWKTGKSYHRAYCLFLGLSERAKWKKMLEGLDAELRDLRTVRRTFRFNDNRDVWDYNGGFDIKRIDGKVATVGYCNLQVTDENKPLRLEMLEEYDRVVRVWNSEDNDEEEEIEDVIVVPEGAVDEHDTEQDYIEKGLNFRFNDNRDVWDYHGGFDIKRIDGKMATVGYCDFQVTDENEPLRPEMLEEYDRVLRVWNSEDNDDEEEVEDVIVVPEGVVDEHDTEQDYIESENIQRKDGRFLLMMIVW</sequence>
<reference evidence="3" key="1">
    <citation type="submission" date="2017-10" db="EMBL/GenBank/DDBJ databases">
        <title>Rapid genome shrinkage in a self-fertile nematode reveals novel sperm competition proteins.</title>
        <authorList>
            <person name="Yin D."/>
            <person name="Schwarz E.M."/>
            <person name="Thomas C.G."/>
            <person name="Felde R.L."/>
            <person name="Korf I.F."/>
            <person name="Cutter A.D."/>
            <person name="Schartner C.M."/>
            <person name="Ralston E.J."/>
            <person name="Meyer B.J."/>
            <person name="Haag E.S."/>
        </authorList>
    </citation>
    <scope>NUCLEOTIDE SEQUENCE [LARGE SCALE GENOMIC DNA]</scope>
    <source>
        <strain evidence="3">JU1422</strain>
    </source>
</reference>
<dbReference type="EMBL" id="PDUG01000001">
    <property type="protein sequence ID" value="PIC54379.1"/>
    <property type="molecule type" value="Genomic_DNA"/>
</dbReference>
<proteinExistence type="predicted"/>
<accession>A0A2G5VRD5</accession>
<evidence type="ECO:0000259" key="1">
    <source>
        <dbReference type="Pfam" id="PF07735"/>
    </source>
</evidence>
<dbReference type="InterPro" id="IPR012885">
    <property type="entry name" value="F-box_Sdz-33"/>
</dbReference>
<evidence type="ECO:0000313" key="3">
    <source>
        <dbReference type="Proteomes" id="UP000230233"/>
    </source>
</evidence>
<dbReference type="PANTHER" id="PTHR21503:SF8">
    <property type="entry name" value="F-BOX ASSOCIATED DOMAIN-CONTAINING PROTEIN-RELATED"/>
    <property type="match status" value="1"/>
</dbReference>
<protein>
    <recommendedName>
        <fullName evidence="1">Sdz-33 F-box domain-containing protein</fullName>
    </recommendedName>
</protein>
<dbReference type="Proteomes" id="UP000230233">
    <property type="component" value="Chromosome I"/>
</dbReference>
<feature type="domain" description="Sdz-33 F-box" evidence="1">
    <location>
        <begin position="215"/>
        <end position="261"/>
    </location>
</feature>